<organism evidence="1 2">
    <name type="scientific">Candidatus Pseudobacter hemicellulosilyticus</name>
    <dbReference type="NCBI Taxonomy" id="3121375"/>
    <lineage>
        <taxon>Bacteria</taxon>
        <taxon>Pseudomonadati</taxon>
        <taxon>Bacteroidota</taxon>
        <taxon>Chitinophagia</taxon>
        <taxon>Chitinophagales</taxon>
        <taxon>Chitinophagaceae</taxon>
        <taxon>Pseudobacter</taxon>
    </lineage>
</organism>
<dbReference type="AlphaFoldDB" id="A0AAJ5WVG3"/>
<evidence type="ECO:0000313" key="2">
    <source>
        <dbReference type="Proteomes" id="UP001220610"/>
    </source>
</evidence>
<accession>A0AAJ5WVG3</accession>
<name>A0AAJ5WVG3_9BACT</name>
<evidence type="ECO:0000313" key="1">
    <source>
        <dbReference type="EMBL" id="WEK37362.1"/>
    </source>
</evidence>
<dbReference type="Proteomes" id="UP001220610">
    <property type="component" value="Chromosome"/>
</dbReference>
<sequence length="238" mass="27103">MSCLPILAFSQTQFTGWVAAFNTFKLNKDLSIHFDAQVRGTDQVQQIQSILLRPGLNWHTGKRTILTTGYAYVQNRRTISGISGLAPEHRIWQQFIYNHPLTIGSGAAARKGSFQHRLRLEQRFISKSFADGHELTHDGNVYANRIRYFFRNVTPIVPWSATGTGPFLGLQNELFINFGDKSVVNGETFDQNRAYAALGYRLHTRFDAEIGYMNQYVNGRNKAFTNNHILQLAAYVRL</sequence>
<protein>
    <submittedName>
        <fullName evidence="1">DUF2490 domain-containing protein</fullName>
    </submittedName>
</protein>
<dbReference type="EMBL" id="CP119311">
    <property type="protein sequence ID" value="WEK37362.1"/>
    <property type="molecule type" value="Genomic_DNA"/>
</dbReference>
<proteinExistence type="predicted"/>
<dbReference type="InterPro" id="IPR019619">
    <property type="entry name" value="DUF2490"/>
</dbReference>
<gene>
    <name evidence="1" type="ORF">P0Y53_07605</name>
</gene>
<dbReference type="Pfam" id="PF10677">
    <property type="entry name" value="DUF2490"/>
    <property type="match status" value="1"/>
</dbReference>
<reference evidence="1" key="1">
    <citation type="submission" date="2023-03" db="EMBL/GenBank/DDBJ databases">
        <title>Andean soil-derived lignocellulolytic bacterial consortium as a source of novel taxa and putative plastic-active enzymes.</title>
        <authorList>
            <person name="Diaz-Garcia L."/>
            <person name="Chuvochina M."/>
            <person name="Feuerriegel G."/>
            <person name="Bunk B."/>
            <person name="Sproer C."/>
            <person name="Streit W.R."/>
            <person name="Rodriguez L.M."/>
            <person name="Overmann J."/>
            <person name="Jimenez D.J."/>
        </authorList>
    </citation>
    <scope>NUCLEOTIDE SEQUENCE</scope>
    <source>
        <strain evidence="1">MAG 7</strain>
    </source>
</reference>